<reference evidence="1 2" key="1">
    <citation type="journal article" date="2019" name="Int. J. Syst. Evol. Microbiol.">
        <title>Photorhabdus khanii subsp. guanajuatensis subsp. nov., isolated from Heterorhabditis atacamensis, and Photorhabdus luminescens subsp. mexicana subsp. nov., isolated from Heterorhabditis mexicana entomopathogenic nematodes.</title>
        <authorList>
            <person name="Machado R.A.R."/>
            <person name="Bruno P."/>
            <person name="Arce C.C.M."/>
            <person name="Liechti N."/>
            <person name="Kohler A."/>
            <person name="Bernal J."/>
            <person name="Bruggmann R."/>
            <person name="Turlings T.C.J."/>
        </authorList>
    </citation>
    <scope>NUCLEOTIDE SEQUENCE [LARGE SCALE GENOMIC DNA]</scope>
    <source>
        <strain evidence="1 2">MEX20-17</strain>
    </source>
</reference>
<protein>
    <recommendedName>
        <fullName evidence="3">Group II intron reverse transcriptase/maturase</fullName>
    </recommendedName>
</protein>
<evidence type="ECO:0000313" key="2">
    <source>
        <dbReference type="Proteomes" id="UP000295598"/>
    </source>
</evidence>
<dbReference type="Proteomes" id="UP000295598">
    <property type="component" value="Unassembled WGS sequence"/>
</dbReference>
<dbReference type="EMBL" id="PUJY01000175">
    <property type="protein sequence ID" value="TDB40835.1"/>
    <property type="molecule type" value="Genomic_DNA"/>
</dbReference>
<evidence type="ECO:0008006" key="3">
    <source>
        <dbReference type="Google" id="ProtNLM"/>
    </source>
</evidence>
<organism evidence="1 2">
    <name type="scientific">Photorhabdus khanii subsp. guanajuatensis</name>
    <dbReference type="NCBI Taxonomy" id="2100166"/>
    <lineage>
        <taxon>Bacteria</taxon>
        <taxon>Pseudomonadati</taxon>
        <taxon>Pseudomonadota</taxon>
        <taxon>Gammaproteobacteria</taxon>
        <taxon>Enterobacterales</taxon>
        <taxon>Morganellaceae</taxon>
        <taxon>Photorhabdus</taxon>
    </lineage>
</organism>
<proteinExistence type="predicted"/>
<accession>A0A4V2X3M1</accession>
<dbReference type="AlphaFoldDB" id="A0A4V2X3M1"/>
<name>A0A4V2X3M1_9GAMM</name>
<evidence type="ECO:0000313" key="1">
    <source>
        <dbReference type="EMBL" id="TDB40835.1"/>
    </source>
</evidence>
<sequence>MTVLSNDGQSWLTKLERIGEKSVRDRSAMFSNLGHLIDSDMLKEQFRRLDGNKATGIDHVTKVK</sequence>
<comment type="caution">
    <text evidence="1">The sequence shown here is derived from an EMBL/GenBank/DDBJ whole genome shotgun (WGS) entry which is preliminary data.</text>
</comment>
<gene>
    <name evidence="1" type="ORF">C5467_24725</name>
</gene>